<sequence length="533" mass="58231">MSQSTRSSMLLNFLLLAILTWPSLVSARPISMSGSDLSKSDLHSRSPTPSPRVIPSAADYRDTIMKSILNSLGLGNLNDLEDWKSNLEDSGVIDDSNSPDSTVTDENNVNLTDEDNSSSAAQQIDVGFVGDVLSTVIDKFHEAFLTQDEVTLKTAKSAAVGRPVWGGPWMMQQIGIHDPNKRSRSLNTAIHIVSTLRNTPVKEKKKGKKMPSLVGKEVGPTGYGMMRMTWNPQAPSEEQCFETLNTALALDSNFWNGGELYGTPEYNSLHLLNKYFTKYPENADKVVLSIKGGLKAGQLVPDGSEENIRRSVDECLRVLDGKKTLDIFECARQDPNTTVEQTVTILAQLVKEGKIKAIGLSEVDAETIRRAHKVHPIAAVEVELSLWDTHTLNDGVAKTCAELGIPLVAYSPLGRGVLAGAFTSLSEIPEGDFRRLLPKYQEETMKHNIKLVNEVKGLASRKGVAPSQIALGWLLTLSGKPGMPTIIPIPGGTTSDKVTQNLQGVPRLSDAEMAELDRILKENEIRGARYPQH</sequence>
<feature type="chain" id="PRO_5033986619" description="NADP-dependent oxidoreductase domain-containing protein" evidence="3">
    <location>
        <begin position="28"/>
        <end position="533"/>
    </location>
</feature>
<gene>
    <name evidence="5" type="ORF">CNMCM6106_006899</name>
</gene>
<evidence type="ECO:0000256" key="3">
    <source>
        <dbReference type="SAM" id="SignalP"/>
    </source>
</evidence>
<dbReference type="Pfam" id="PF00248">
    <property type="entry name" value="Aldo_ket_red"/>
    <property type="match status" value="1"/>
</dbReference>
<evidence type="ECO:0000256" key="1">
    <source>
        <dbReference type="ARBA" id="ARBA00023002"/>
    </source>
</evidence>
<keyword evidence="1" id="KW-0560">Oxidoreductase</keyword>
<dbReference type="AlphaFoldDB" id="A0A8H6ULS7"/>
<dbReference type="GO" id="GO:0005737">
    <property type="term" value="C:cytoplasm"/>
    <property type="evidence" value="ECO:0007669"/>
    <property type="project" value="TreeGrafter"/>
</dbReference>
<feature type="region of interest" description="Disordered" evidence="2">
    <location>
        <begin position="35"/>
        <end position="55"/>
    </location>
</feature>
<dbReference type="Proteomes" id="UP000662466">
    <property type="component" value="Unassembled WGS sequence"/>
</dbReference>
<evidence type="ECO:0000313" key="6">
    <source>
        <dbReference type="Proteomes" id="UP000662466"/>
    </source>
</evidence>
<evidence type="ECO:0000259" key="4">
    <source>
        <dbReference type="Pfam" id="PF00248"/>
    </source>
</evidence>
<protein>
    <recommendedName>
        <fullName evidence="4">NADP-dependent oxidoreductase domain-containing protein</fullName>
    </recommendedName>
</protein>
<comment type="caution">
    <text evidence="5">The sequence shown here is derived from an EMBL/GenBank/DDBJ whole genome shotgun (WGS) entry which is preliminary data.</text>
</comment>
<feature type="signal peptide" evidence="3">
    <location>
        <begin position="1"/>
        <end position="27"/>
    </location>
</feature>
<accession>A0A8H6ULS7</accession>
<feature type="region of interest" description="Disordered" evidence="2">
    <location>
        <begin position="90"/>
        <end position="118"/>
    </location>
</feature>
<reference evidence="5" key="1">
    <citation type="submission" date="2020-06" db="EMBL/GenBank/DDBJ databases">
        <title>Draft genome sequences of strains closely related to Aspergillus parafelis and Aspergillus hiratsukae.</title>
        <authorList>
            <person name="Dos Santos R.A.C."/>
            <person name="Rivero-Menendez O."/>
            <person name="Steenwyk J.L."/>
            <person name="Mead M.E."/>
            <person name="Goldman G.H."/>
            <person name="Alastruey-Izquierdo A."/>
            <person name="Rokas A."/>
        </authorList>
    </citation>
    <scope>NUCLEOTIDE SEQUENCE</scope>
    <source>
        <strain evidence="5">CNM-CM6106</strain>
    </source>
</reference>
<evidence type="ECO:0000313" key="5">
    <source>
        <dbReference type="EMBL" id="KAF7159583.1"/>
    </source>
</evidence>
<dbReference type="InterPro" id="IPR036812">
    <property type="entry name" value="NAD(P)_OxRdtase_dom_sf"/>
</dbReference>
<dbReference type="EMBL" id="JACBAF010002273">
    <property type="protein sequence ID" value="KAF7159583.1"/>
    <property type="molecule type" value="Genomic_DNA"/>
</dbReference>
<dbReference type="SUPFAM" id="SSF51430">
    <property type="entry name" value="NAD(P)-linked oxidoreductase"/>
    <property type="match status" value="1"/>
</dbReference>
<dbReference type="GO" id="GO:0016491">
    <property type="term" value="F:oxidoreductase activity"/>
    <property type="evidence" value="ECO:0007669"/>
    <property type="project" value="UniProtKB-KW"/>
</dbReference>
<dbReference type="InterPro" id="IPR023210">
    <property type="entry name" value="NADP_OxRdtase_dom"/>
</dbReference>
<dbReference type="PANTHER" id="PTHR43625:SF78">
    <property type="entry name" value="PYRIDOXAL REDUCTASE-RELATED"/>
    <property type="match status" value="1"/>
</dbReference>
<dbReference type="Gene3D" id="3.20.20.100">
    <property type="entry name" value="NADP-dependent oxidoreductase domain"/>
    <property type="match status" value="1"/>
</dbReference>
<feature type="compositionally biased region" description="Polar residues" evidence="2">
    <location>
        <begin position="95"/>
        <end position="118"/>
    </location>
</feature>
<feature type="domain" description="NADP-dependent oxidoreductase" evidence="4">
    <location>
        <begin position="222"/>
        <end position="520"/>
    </location>
</feature>
<keyword evidence="3" id="KW-0732">Signal</keyword>
<proteinExistence type="predicted"/>
<dbReference type="PANTHER" id="PTHR43625">
    <property type="entry name" value="AFLATOXIN B1 ALDEHYDE REDUCTASE"/>
    <property type="match status" value="1"/>
</dbReference>
<name>A0A8H6ULS7_9EURO</name>
<organism evidence="5 6">
    <name type="scientific">Aspergillus hiratsukae</name>
    <dbReference type="NCBI Taxonomy" id="1194566"/>
    <lineage>
        <taxon>Eukaryota</taxon>
        <taxon>Fungi</taxon>
        <taxon>Dikarya</taxon>
        <taxon>Ascomycota</taxon>
        <taxon>Pezizomycotina</taxon>
        <taxon>Eurotiomycetes</taxon>
        <taxon>Eurotiomycetidae</taxon>
        <taxon>Eurotiales</taxon>
        <taxon>Aspergillaceae</taxon>
        <taxon>Aspergillus</taxon>
        <taxon>Aspergillus subgen. Fumigati</taxon>
    </lineage>
</organism>
<dbReference type="InterPro" id="IPR050791">
    <property type="entry name" value="Aldo-Keto_reductase"/>
</dbReference>
<evidence type="ECO:0000256" key="2">
    <source>
        <dbReference type="SAM" id="MobiDB-lite"/>
    </source>
</evidence>
<dbReference type="CDD" id="cd19077">
    <property type="entry name" value="AKR_AKR8A1-2"/>
    <property type="match status" value="1"/>
</dbReference>